<accession>A0ABR7RSA8</accession>
<feature type="region of interest" description="Disordered" evidence="1">
    <location>
        <begin position="151"/>
        <end position="170"/>
    </location>
</feature>
<dbReference type="EMBL" id="JACTVA010000042">
    <property type="protein sequence ID" value="MBC9208977.1"/>
    <property type="molecule type" value="Genomic_DNA"/>
</dbReference>
<evidence type="ECO:0000256" key="1">
    <source>
        <dbReference type="SAM" id="MobiDB-lite"/>
    </source>
</evidence>
<evidence type="ECO:0000313" key="3">
    <source>
        <dbReference type="Proteomes" id="UP000626026"/>
    </source>
</evidence>
<keyword evidence="3" id="KW-1185">Reference proteome</keyword>
<organism evidence="2 3">
    <name type="scientific">Teichococcus aerophilus</name>
    <dbReference type="NCBI Taxonomy" id="1224513"/>
    <lineage>
        <taxon>Bacteria</taxon>
        <taxon>Pseudomonadati</taxon>
        <taxon>Pseudomonadota</taxon>
        <taxon>Alphaproteobacteria</taxon>
        <taxon>Acetobacterales</taxon>
        <taxon>Roseomonadaceae</taxon>
        <taxon>Roseomonas</taxon>
    </lineage>
</organism>
<dbReference type="RefSeq" id="WP_187786122.1">
    <property type="nucleotide sequence ID" value="NZ_JACTVA010000042.1"/>
</dbReference>
<name>A0ABR7RSA8_9PROT</name>
<gene>
    <name evidence="2" type="ORF">IBL26_19180</name>
</gene>
<dbReference type="Proteomes" id="UP000626026">
    <property type="component" value="Unassembled WGS sequence"/>
</dbReference>
<evidence type="ECO:0000313" key="2">
    <source>
        <dbReference type="EMBL" id="MBC9208977.1"/>
    </source>
</evidence>
<reference evidence="2 3" key="1">
    <citation type="journal article" date="2013" name="Int. J. Syst. Evol. Microbiol.">
        <title>Roseomonas aerophila sp. nov., isolated from air.</title>
        <authorList>
            <person name="Kim S.J."/>
            <person name="Weon H.Y."/>
            <person name="Ahn J.H."/>
            <person name="Hong S.B."/>
            <person name="Seok S.J."/>
            <person name="Whang K.S."/>
            <person name="Kwon S.W."/>
        </authorList>
    </citation>
    <scope>NUCLEOTIDE SEQUENCE [LARGE SCALE GENOMIC DNA]</scope>
    <source>
        <strain evidence="2 3">NBRC 108923</strain>
    </source>
</reference>
<proteinExistence type="predicted"/>
<sequence length="170" mass="17092">MRVGLGAANAHLQPLPCHGHHVAQRQADQLGAAQRRAKANQQQRAVTGTDWRVGCRPRRQHLAQQIRGGGGLPARPGVGAAGDALQDHAQAGVAKIERQAGQAVRCLDGCQMHAQGGDRAAIIGQAHGVHGDGVGIGAERVTAEAGAPGGIGTPGAAVDAAGALPPSRVA</sequence>
<protein>
    <submittedName>
        <fullName evidence="2">Uncharacterized protein</fullName>
    </submittedName>
</protein>
<comment type="caution">
    <text evidence="2">The sequence shown here is derived from an EMBL/GenBank/DDBJ whole genome shotgun (WGS) entry which is preliminary data.</text>
</comment>